<organism evidence="1 2">
    <name type="scientific">Acetobacter fallax</name>
    <dbReference type="NCBI Taxonomy" id="1737473"/>
    <lineage>
        <taxon>Bacteria</taxon>
        <taxon>Pseudomonadati</taxon>
        <taxon>Pseudomonadota</taxon>
        <taxon>Alphaproteobacteria</taxon>
        <taxon>Acetobacterales</taxon>
        <taxon>Acetobacteraceae</taxon>
        <taxon>Acetobacter</taxon>
    </lineage>
</organism>
<evidence type="ECO:0000313" key="1">
    <source>
        <dbReference type="EMBL" id="NHO33301.1"/>
    </source>
</evidence>
<protein>
    <submittedName>
        <fullName evidence="1">Uncharacterized protein</fullName>
    </submittedName>
</protein>
<dbReference type="Proteomes" id="UP000615326">
    <property type="component" value="Unassembled WGS sequence"/>
</dbReference>
<accession>A0ABX0KAW5</accession>
<evidence type="ECO:0000313" key="2">
    <source>
        <dbReference type="Proteomes" id="UP000615326"/>
    </source>
</evidence>
<keyword evidence="2" id="KW-1185">Reference proteome</keyword>
<sequence>MMSMIGRLNGTEAPMAEQLFAVGMLLKQASEDRVLKADELRSLGETLTDAGRQLRASQATVRALTEELLEEQALPARDGTAQIVPIIREGL</sequence>
<gene>
    <name evidence="1" type="ORF">GOB84_12150</name>
</gene>
<comment type="caution">
    <text evidence="1">The sequence shown here is derived from an EMBL/GenBank/DDBJ whole genome shotgun (WGS) entry which is preliminary data.</text>
</comment>
<proteinExistence type="predicted"/>
<name>A0ABX0KAW5_9PROT</name>
<reference evidence="1 2" key="1">
    <citation type="journal article" date="2020" name="Int. J. Syst. Evol. Microbiol.">
        <title>Novel acetic acid bacteria from cider fermentations: Acetobacter conturbans sp. nov. and Acetobacter fallax sp. nov.</title>
        <authorList>
            <person name="Sombolestani A.S."/>
            <person name="Cleenwerck I."/>
            <person name="Cnockaert M."/>
            <person name="Borremans W."/>
            <person name="Wieme A.D."/>
            <person name="De Vuyst L."/>
            <person name="Vandamme P."/>
        </authorList>
    </citation>
    <scope>NUCLEOTIDE SEQUENCE [LARGE SCALE GENOMIC DNA]</scope>
    <source>
        <strain evidence="1 2">LMG 1637</strain>
    </source>
</reference>
<dbReference type="EMBL" id="WOSW01000025">
    <property type="protein sequence ID" value="NHO33301.1"/>
    <property type="molecule type" value="Genomic_DNA"/>
</dbReference>